<feature type="compositionally biased region" description="Basic and acidic residues" evidence="1">
    <location>
        <begin position="8"/>
        <end position="20"/>
    </location>
</feature>
<feature type="transmembrane region" description="Helical" evidence="2">
    <location>
        <begin position="616"/>
        <end position="636"/>
    </location>
</feature>
<evidence type="ECO:0000256" key="1">
    <source>
        <dbReference type="SAM" id="MobiDB-lite"/>
    </source>
</evidence>
<dbReference type="EMBL" id="LN649229">
    <property type="protein sequence ID" value="CEI67436.1"/>
    <property type="molecule type" value="Genomic_DNA"/>
</dbReference>
<dbReference type="STRING" id="56646.A0A2L2TTQ9"/>
<dbReference type="Proteomes" id="UP000245910">
    <property type="component" value="Chromosome I"/>
</dbReference>
<keyword evidence="4" id="KW-1185">Reference proteome</keyword>
<reference evidence="4" key="1">
    <citation type="submission" date="2014-10" db="EMBL/GenBank/DDBJ databases">
        <authorList>
            <person name="King R."/>
        </authorList>
    </citation>
    <scope>NUCLEOTIDE SEQUENCE [LARGE SCALE GENOMIC DNA]</scope>
    <source>
        <strain evidence="4">A3/5</strain>
    </source>
</reference>
<evidence type="ECO:0000256" key="2">
    <source>
        <dbReference type="SAM" id="Phobius"/>
    </source>
</evidence>
<keyword evidence="2" id="KW-0812">Transmembrane</keyword>
<feature type="transmembrane region" description="Helical" evidence="2">
    <location>
        <begin position="643"/>
        <end position="660"/>
    </location>
</feature>
<keyword evidence="2" id="KW-0472">Membrane</keyword>
<proteinExistence type="predicted"/>
<dbReference type="AlphaFoldDB" id="A0A2L2TTQ9"/>
<feature type="region of interest" description="Disordered" evidence="1">
    <location>
        <begin position="1"/>
        <end position="33"/>
    </location>
</feature>
<feature type="transmembrane region" description="Helical" evidence="2">
    <location>
        <begin position="221"/>
        <end position="240"/>
    </location>
</feature>
<feature type="transmembrane region" description="Helical" evidence="2">
    <location>
        <begin position="549"/>
        <end position="569"/>
    </location>
</feature>
<protein>
    <submittedName>
        <fullName evidence="3">Uncharacterized protein</fullName>
    </submittedName>
</protein>
<organism evidence="3 4">
    <name type="scientific">Fusarium venenatum</name>
    <dbReference type="NCBI Taxonomy" id="56646"/>
    <lineage>
        <taxon>Eukaryota</taxon>
        <taxon>Fungi</taxon>
        <taxon>Dikarya</taxon>
        <taxon>Ascomycota</taxon>
        <taxon>Pezizomycotina</taxon>
        <taxon>Sordariomycetes</taxon>
        <taxon>Hypocreomycetidae</taxon>
        <taxon>Hypocreales</taxon>
        <taxon>Nectriaceae</taxon>
        <taxon>Fusarium</taxon>
    </lineage>
</organism>
<feature type="transmembrane region" description="Helical" evidence="2">
    <location>
        <begin position="666"/>
        <end position="685"/>
    </location>
</feature>
<accession>A0A2L2TTQ9</accession>
<feature type="transmembrane region" description="Helical" evidence="2">
    <location>
        <begin position="71"/>
        <end position="93"/>
    </location>
</feature>
<keyword evidence="2" id="KW-1133">Transmembrane helix</keyword>
<sequence length="705" mass="80540">MSDSANRLLDDPPDLERASMSRESASRSPEMHEKLDKPSVSVFASIRSAFTVAWKDIRSIPRFKLSQLSRLLWQLLISIWIAGLLTLVVLLSFQTNLEDESLCGPDGEFRLKMDQDGFVGYDNNWWEFSRFFEVTLGWGELDFTSAKLIDVTWDLVVGRGGQAIMSLIVWRVFTEYLEVSLATKPATYTTIWLLRFYQDTSVLSSVRLFFQFFRRGLASKLAMWIIVMTLSFILSFPTIAGSMTGYAAFNDPFITSSDDRLFRFENVSPIAYVIHDGDRTANFTKDHIIPWRSEPSKGPAFQTFQSWEFCHQYNETWLDRGCELQWNVSQYVYQYGFNAVGGTKSGSRKNTTEFCGETIYGPPLNISAYFTPSEFYRTPRPNISASLAGDGFNGTSPFSKDRVVKTSPYNDRGKFMFVVDDDMYSITQLVKNGVCQPVKDTGSVQRYQWGFSFLQLYFVIVLLLLWSLALVVLWKTSHDMLKLNRREITSQDWKGLLDFTNAIRTQLEHAGVDVDSFTDKQLDDEILKLQGGSISSRQMSTSSFNVWRWLLNSKRWIIFGILTVVLLVSEHRRPHVPYEPRELKRVPSRLELNILQFVLPYTAICLLVALTVGANLAQKLAVFILAAGICIPFFFYQSSFRDFVLPGTVFGMFLAFAVGSTKGSRFVLFSVPFLCNYIVIISLYFQELKGYLLGGNYESRISSVF</sequence>
<name>A0A2L2TTQ9_9HYPO</name>
<feature type="transmembrane region" description="Helical" evidence="2">
    <location>
        <begin position="456"/>
        <end position="474"/>
    </location>
</feature>
<evidence type="ECO:0000313" key="3">
    <source>
        <dbReference type="EMBL" id="CEI67436.1"/>
    </source>
</evidence>
<evidence type="ECO:0000313" key="4">
    <source>
        <dbReference type="Proteomes" id="UP000245910"/>
    </source>
</evidence>
<feature type="transmembrane region" description="Helical" evidence="2">
    <location>
        <begin position="590"/>
        <end position="610"/>
    </location>
</feature>